<dbReference type="Proteomes" id="UP001558632">
    <property type="component" value="Unassembled WGS sequence"/>
</dbReference>
<dbReference type="Gene3D" id="1.20.900.10">
    <property type="entry name" value="Dbl homology (DH) domain"/>
    <property type="match status" value="1"/>
</dbReference>
<keyword evidence="1 3" id="KW-0728">SH3 domain</keyword>
<dbReference type="SUPFAM" id="SSF48065">
    <property type="entry name" value="DBL homology domain (DH-domain)"/>
    <property type="match status" value="1"/>
</dbReference>
<dbReference type="SUPFAM" id="SSF50044">
    <property type="entry name" value="SH3-domain"/>
    <property type="match status" value="1"/>
</dbReference>
<dbReference type="SMART" id="SM00325">
    <property type="entry name" value="RhoGEF"/>
    <property type="match status" value="1"/>
</dbReference>
<dbReference type="PANTHER" id="PTHR22826">
    <property type="entry name" value="RHO GUANINE EXCHANGE FACTOR-RELATED"/>
    <property type="match status" value="1"/>
</dbReference>
<evidence type="ECO:0000256" key="1">
    <source>
        <dbReference type="ARBA" id="ARBA00022443"/>
    </source>
</evidence>
<dbReference type="Gene3D" id="2.30.30.40">
    <property type="entry name" value="SH3 Domains"/>
    <property type="match status" value="1"/>
</dbReference>
<dbReference type="InterPro" id="IPR000219">
    <property type="entry name" value="DH_dom"/>
</dbReference>
<protein>
    <submittedName>
        <fullName evidence="7">Muscle M-line assembly protein</fullName>
    </submittedName>
</protein>
<dbReference type="PANTHER" id="PTHR22826:SF106">
    <property type="entry name" value="TRIO, ISOFORM A"/>
    <property type="match status" value="1"/>
</dbReference>
<evidence type="ECO:0000313" key="8">
    <source>
        <dbReference type="Proteomes" id="UP001558632"/>
    </source>
</evidence>
<dbReference type="PROSITE" id="PS50002">
    <property type="entry name" value="SH3"/>
    <property type="match status" value="1"/>
</dbReference>
<evidence type="ECO:0000259" key="5">
    <source>
        <dbReference type="PROSITE" id="PS50002"/>
    </source>
</evidence>
<dbReference type="InterPro" id="IPR036028">
    <property type="entry name" value="SH3-like_dom_sf"/>
</dbReference>
<dbReference type="Gene3D" id="2.30.29.30">
    <property type="entry name" value="Pleckstrin-homology domain (PH domain)/Phosphotyrosine-binding domain (PTB)"/>
    <property type="match status" value="1"/>
</dbReference>
<evidence type="ECO:0000256" key="3">
    <source>
        <dbReference type="PROSITE-ProRule" id="PRU00192"/>
    </source>
</evidence>
<name>A0ABR3KSS9_TRISP</name>
<dbReference type="PROSITE" id="PS50010">
    <property type="entry name" value="DH_2"/>
    <property type="match status" value="1"/>
</dbReference>
<evidence type="ECO:0000313" key="7">
    <source>
        <dbReference type="EMBL" id="KAL1242489.1"/>
    </source>
</evidence>
<evidence type="ECO:0000259" key="6">
    <source>
        <dbReference type="PROSITE" id="PS50010"/>
    </source>
</evidence>
<feature type="domain" description="DH" evidence="6">
    <location>
        <begin position="538"/>
        <end position="706"/>
    </location>
</feature>
<dbReference type="InterPro" id="IPR032675">
    <property type="entry name" value="LRR_dom_sf"/>
</dbReference>
<keyword evidence="2" id="KW-0344">Guanine-nucleotide releasing factor</keyword>
<dbReference type="Pfam" id="PF00621">
    <property type="entry name" value="RhoGEF"/>
    <property type="match status" value="1"/>
</dbReference>
<dbReference type="SMART" id="SM00326">
    <property type="entry name" value="SH3"/>
    <property type="match status" value="1"/>
</dbReference>
<evidence type="ECO:0000256" key="4">
    <source>
        <dbReference type="SAM" id="MobiDB-lite"/>
    </source>
</evidence>
<sequence length="985" mass="113958">MFSSNRRCIDWKDDDEAKLVPLAKQKFQIARVGPNLICEWLIIMCTKLLDLPDNCLLHILENLTIMQCTYCKLICKRFVILCEYSIRCRNQLYFPDFSKNGDDCVDANEITNRLLQILALYGYRFKDIFVGFTFFQLKKELIDAIAVHCTSLNKLDVSFARAETNLVSILREAKSTLNALNIEEVNWIQKEDYYSTLKELSALPKLKELNARRFYSYYPILPNDTSFYLNNSVINLNLSGNRWLSKQQLHFVLSNLTQLKTLKLSCLSNVVDSDIIKLISTMKKLEILELNNISRLDLSLSELCHLNGSLKKLYLRDNSALNDITFFMLLEKCYSMEIMDVRFCLLSSKALNFARKQHKLVLILLLVWLGSSNPDIFAPLSKNFHIMTTTGYTSKYSSYKKYITSSEVSFASNQRRSSYKSEIADEYISSRGNSSRQKEIITGSDTHSLPVYIVTQDFNPDVSNTDALPLEEGQIVEVLDSKNASSWLVRTKARPPKIGWAPGTLFETPTEYYRHRRESRELTPTDVPMTKKEEALLKRNAVFQQLMKSEEVYVSELHHLLETYLHFLDDQSPPLAVRQLKEQLSLNLREIYNFHANVLLKGFQYYSDDPGIVGQTFMRLERDFDHHIKYCHDEPDTEKLIEEPVVKQYFESIRDRIETAEKTLLDYLQLPIKRIQEYQQFLKEMIRYSLKADLPVDSLQKALELMLWIPKRAVDLNFIQSISDLPTDASRLGRLLRHDQFRVWEKTKEGEGTLQYVFLFKSKLVFTSKQESEDADEIPEFKFNYSVRIDKYELKDDPQDSSIIQLCPLDPALPVYYLQATETSDTEVVKQAWVKDLNETKEALVSLAEEETETMTEFADFSDIKSEFSEYSSVSRKSSLYGDGVDDGPPRKKHKTPPSISRSTSVQSLCSMNLESVTQTGSIEMHGSNMTRTQYGYRTLHATTAKMSLKVSGYPLPVITWFKDGVPCKKMRDINFILMKMDFLP</sequence>
<dbReference type="Gene3D" id="3.80.10.10">
    <property type="entry name" value="Ribonuclease Inhibitor"/>
    <property type="match status" value="1"/>
</dbReference>
<dbReference type="CDD" id="cd12025">
    <property type="entry name" value="SH3_Obscurin_like"/>
    <property type="match status" value="1"/>
</dbReference>
<proteinExistence type="predicted"/>
<feature type="domain" description="SH3" evidence="5">
    <location>
        <begin position="447"/>
        <end position="511"/>
    </location>
</feature>
<comment type="caution">
    <text evidence="7">The sequence shown here is derived from an EMBL/GenBank/DDBJ whole genome shotgun (WGS) entry which is preliminary data.</text>
</comment>
<gene>
    <name evidence="7" type="ORF">TSPI_11123</name>
</gene>
<dbReference type="SUPFAM" id="SSF81383">
    <property type="entry name" value="F-box domain"/>
    <property type="match status" value="1"/>
</dbReference>
<dbReference type="EMBL" id="JBEUSY010000198">
    <property type="protein sequence ID" value="KAL1242489.1"/>
    <property type="molecule type" value="Genomic_DNA"/>
</dbReference>
<dbReference type="InterPro" id="IPR011993">
    <property type="entry name" value="PH-like_dom_sf"/>
</dbReference>
<dbReference type="InterPro" id="IPR055251">
    <property type="entry name" value="SOS1_NGEF_PH"/>
</dbReference>
<dbReference type="InterPro" id="IPR035526">
    <property type="entry name" value="Obscurin_SH3"/>
</dbReference>
<dbReference type="InterPro" id="IPR051336">
    <property type="entry name" value="RhoGEF_Guanine_NuclExch_SF"/>
</dbReference>
<dbReference type="Pfam" id="PF22697">
    <property type="entry name" value="SOS1_NGEF_PH"/>
    <property type="match status" value="1"/>
</dbReference>
<organism evidence="7 8">
    <name type="scientific">Trichinella spiralis</name>
    <name type="common">Trichina worm</name>
    <dbReference type="NCBI Taxonomy" id="6334"/>
    <lineage>
        <taxon>Eukaryota</taxon>
        <taxon>Metazoa</taxon>
        <taxon>Ecdysozoa</taxon>
        <taxon>Nematoda</taxon>
        <taxon>Enoplea</taxon>
        <taxon>Dorylaimia</taxon>
        <taxon>Trichinellida</taxon>
        <taxon>Trichinellidae</taxon>
        <taxon>Trichinella</taxon>
    </lineage>
</organism>
<evidence type="ECO:0000256" key="2">
    <source>
        <dbReference type="ARBA" id="ARBA00022658"/>
    </source>
</evidence>
<dbReference type="InterPro" id="IPR001452">
    <property type="entry name" value="SH3_domain"/>
</dbReference>
<reference evidence="7 8" key="1">
    <citation type="submission" date="2024-07" db="EMBL/GenBank/DDBJ databases">
        <title>Enhanced genomic and transcriptomic resources for Trichinella pseudospiralis and T. spiralis underpin the discovery of pronounced molecular differences between stages and species.</title>
        <authorList>
            <person name="Pasi K.K."/>
            <person name="La Rosa G."/>
            <person name="Gomez-Morales M.A."/>
            <person name="Tosini F."/>
            <person name="Sumanam S."/>
            <person name="Young N.D."/>
            <person name="Chang B.C."/>
            <person name="Robin G.B."/>
        </authorList>
    </citation>
    <scope>NUCLEOTIDE SEQUENCE [LARGE SCALE GENOMIC DNA]</scope>
    <source>
        <strain evidence="7">ISS534</strain>
    </source>
</reference>
<keyword evidence="8" id="KW-1185">Reference proteome</keyword>
<dbReference type="SUPFAM" id="SSF50729">
    <property type="entry name" value="PH domain-like"/>
    <property type="match status" value="1"/>
</dbReference>
<dbReference type="InterPro" id="IPR036047">
    <property type="entry name" value="F-box-like_dom_sf"/>
</dbReference>
<dbReference type="InterPro" id="IPR035899">
    <property type="entry name" value="DBL_dom_sf"/>
</dbReference>
<feature type="region of interest" description="Disordered" evidence="4">
    <location>
        <begin position="877"/>
        <end position="903"/>
    </location>
</feature>
<accession>A0ABR3KSS9</accession>
<dbReference type="Pfam" id="PF07653">
    <property type="entry name" value="SH3_2"/>
    <property type="match status" value="1"/>
</dbReference>
<dbReference type="SUPFAM" id="SSF52047">
    <property type="entry name" value="RNI-like"/>
    <property type="match status" value="1"/>
</dbReference>